<keyword evidence="1" id="KW-0472">Membrane</keyword>
<sequence>MFQIIIYYNSIYIILNTNLYSSSSYSEQLSGGIPSYIPHYYYSLPVQRISISYINRFIIVNLNEYYSLIFFILRNRIYTIYLYTLISLSASKTFNILIPRIRTIVAWFYLPLANKKIISLGLRF</sequence>
<protein>
    <submittedName>
        <fullName evidence="2">Uncharacterized protein</fullName>
    </submittedName>
</protein>
<gene>
    <name evidence="2" type="ORF">CCHLO57077_00017476</name>
</gene>
<dbReference type="Proteomes" id="UP001160390">
    <property type="component" value="Unassembled WGS sequence"/>
</dbReference>
<evidence type="ECO:0000313" key="2">
    <source>
        <dbReference type="EMBL" id="CAI6082506.1"/>
    </source>
</evidence>
<comment type="caution">
    <text evidence="2">The sequence shown here is derived from an EMBL/GenBank/DDBJ whole genome shotgun (WGS) entry which is preliminary data.</text>
</comment>
<dbReference type="EMBL" id="CABFNP030000730">
    <property type="protein sequence ID" value="CAI6082506.1"/>
    <property type="molecule type" value="Genomic_DNA"/>
</dbReference>
<feature type="transmembrane region" description="Helical" evidence="1">
    <location>
        <begin position="80"/>
        <end position="98"/>
    </location>
</feature>
<evidence type="ECO:0000256" key="1">
    <source>
        <dbReference type="SAM" id="Phobius"/>
    </source>
</evidence>
<keyword evidence="1" id="KW-1133">Transmembrane helix</keyword>
<evidence type="ECO:0000313" key="3">
    <source>
        <dbReference type="Proteomes" id="UP001160390"/>
    </source>
</evidence>
<keyword evidence="3" id="KW-1185">Reference proteome</keyword>
<organism evidence="2 3">
    <name type="scientific">Clonostachys chloroleuca</name>
    <dbReference type="NCBI Taxonomy" id="1926264"/>
    <lineage>
        <taxon>Eukaryota</taxon>
        <taxon>Fungi</taxon>
        <taxon>Dikarya</taxon>
        <taxon>Ascomycota</taxon>
        <taxon>Pezizomycotina</taxon>
        <taxon>Sordariomycetes</taxon>
        <taxon>Hypocreomycetidae</taxon>
        <taxon>Hypocreales</taxon>
        <taxon>Bionectriaceae</taxon>
        <taxon>Clonostachys</taxon>
    </lineage>
</organism>
<dbReference type="AlphaFoldDB" id="A0AA35PWY5"/>
<reference evidence="2" key="1">
    <citation type="submission" date="2023-01" db="EMBL/GenBank/DDBJ databases">
        <authorList>
            <person name="Piombo E."/>
        </authorList>
    </citation>
    <scope>NUCLEOTIDE SEQUENCE</scope>
</reference>
<keyword evidence="1" id="KW-0812">Transmembrane</keyword>
<accession>A0AA35PWY5</accession>
<name>A0AA35PWY5_9HYPO</name>
<proteinExistence type="predicted"/>